<dbReference type="SMART" id="SM00225">
    <property type="entry name" value="BTB"/>
    <property type="match status" value="1"/>
</dbReference>
<gene>
    <name evidence="4" type="ORF">HOLleu_14122</name>
</gene>
<dbReference type="PANTHER" id="PTHR45632:SF3">
    <property type="entry name" value="KELCH-LIKE PROTEIN 32"/>
    <property type="match status" value="1"/>
</dbReference>
<dbReference type="Gene3D" id="1.25.40.420">
    <property type="match status" value="1"/>
</dbReference>
<dbReference type="Gene3D" id="2.120.10.80">
    <property type="entry name" value="Kelch-type beta propeller"/>
    <property type="match status" value="1"/>
</dbReference>
<keyword evidence="5" id="KW-1185">Reference proteome</keyword>
<keyword evidence="2" id="KW-0677">Repeat</keyword>
<name>A0A9Q1C743_HOLLE</name>
<keyword evidence="1" id="KW-0880">Kelch repeat</keyword>
<dbReference type="FunFam" id="3.30.710.10:FF:000001">
    <property type="entry name" value="Kelch-like family member 20"/>
    <property type="match status" value="1"/>
</dbReference>
<dbReference type="FunFam" id="1.25.40.420:FF:000001">
    <property type="entry name" value="Kelch-like family member 12"/>
    <property type="match status" value="1"/>
</dbReference>
<dbReference type="InterPro" id="IPR006652">
    <property type="entry name" value="Kelch_1"/>
</dbReference>
<comment type="caution">
    <text evidence="4">The sequence shown here is derived from an EMBL/GenBank/DDBJ whole genome shotgun (WGS) entry which is preliminary data.</text>
</comment>
<evidence type="ECO:0000256" key="2">
    <source>
        <dbReference type="ARBA" id="ARBA00022737"/>
    </source>
</evidence>
<dbReference type="SMART" id="SM00875">
    <property type="entry name" value="BACK"/>
    <property type="match status" value="1"/>
</dbReference>
<dbReference type="InterPro" id="IPR000210">
    <property type="entry name" value="BTB/POZ_dom"/>
</dbReference>
<proteinExistence type="predicted"/>
<evidence type="ECO:0000259" key="3">
    <source>
        <dbReference type="PROSITE" id="PS50097"/>
    </source>
</evidence>
<dbReference type="SUPFAM" id="SSF117281">
    <property type="entry name" value="Kelch motif"/>
    <property type="match status" value="1"/>
</dbReference>
<dbReference type="InterPro" id="IPR015915">
    <property type="entry name" value="Kelch-typ_b-propeller"/>
</dbReference>
<dbReference type="Pfam" id="PF24681">
    <property type="entry name" value="Kelch_KLHDC2_KLHL20_DRC7"/>
    <property type="match status" value="1"/>
</dbReference>
<dbReference type="InterPro" id="IPR011705">
    <property type="entry name" value="BACK"/>
</dbReference>
<dbReference type="Proteomes" id="UP001152320">
    <property type="component" value="Chromosome 6"/>
</dbReference>
<evidence type="ECO:0000313" key="5">
    <source>
        <dbReference type="Proteomes" id="UP001152320"/>
    </source>
</evidence>
<dbReference type="Gene3D" id="3.30.710.10">
    <property type="entry name" value="Potassium Channel Kv1.1, Chain A"/>
    <property type="match status" value="1"/>
</dbReference>
<accession>A0A9Q1C743</accession>
<evidence type="ECO:0000256" key="1">
    <source>
        <dbReference type="ARBA" id="ARBA00022441"/>
    </source>
</evidence>
<evidence type="ECO:0000313" key="4">
    <source>
        <dbReference type="EMBL" id="KAJ8039956.1"/>
    </source>
</evidence>
<organism evidence="4 5">
    <name type="scientific">Holothuria leucospilota</name>
    <name type="common">Black long sea cucumber</name>
    <name type="synonym">Mertensiothuria leucospilota</name>
    <dbReference type="NCBI Taxonomy" id="206669"/>
    <lineage>
        <taxon>Eukaryota</taxon>
        <taxon>Metazoa</taxon>
        <taxon>Echinodermata</taxon>
        <taxon>Eleutherozoa</taxon>
        <taxon>Echinozoa</taxon>
        <taxon>Holothuroidea</taxon>
        <taxon>Aspidochirotacea</taxon>
        <taxon>Aspidochirotida</taxon>
        <taxon>Holothuriidae</taxon>
        <taxon>Holothuria</taxon>
    </lineage>
</organism>
<dbReference type="PANTHER" id="PTHR45632">
    <property type="entry name" value="LD33804P"/>
    <property type="match status" value="1"/>
</dbReference>
<dbReference type="EMBL" id="JAIZAY010000006">
    <property type="protein sequence ID" value="KAJ8039956.1"/>
    <property type="molecule type" value="Genomic_DNA"/>
</dbReference>
<feature type="domain" description="BTB" evidence="3">
    <location>
        <begin position="36"/>
        <end position="103"/>
    </location>
</feature>
<reference evidence="4" key="1">
    <citation type="submission" date="2021-10" db="EMBL/GenBank/DDBJ databases">
        <title>Tropical sea cucumber genome reveals ecological adaptation and Cuvierian tubules defense mechanism.</title>
        <authorList>
            <person name="Chen T."/>
        </authorList>
    </citation>
    <scope>NUCLEOTIDE SEQUENCE</scope>
    <source>
        <strain evidence="4">Nanhai2018</strain>
        <tissue evidence="4">Muscle</tissue>
    </source>
</reference>
<dbReference type="SMART" id="SM00612">
    <property type="entry name" value="Kelch"/>
    <property type="match status" value="3"/>
</dbReference>
<sequence length="559" mass="64312">MSVQKDSEGSVEHVSTQHCQSLVMGLHKLLRQDYFTDVTIKAGKREIKAHRLILSAASPYFEAMFMSGLREKDQEVVEIHSVKETHLHLLVEFIYSGKIYIDSENVQELLTAADMLQISEVVDACCDFLKKELHPRNCIGVMELADAFSRIDLSGSAQAFCERNFIEVVKEEEFLGLPLESLTKLLQSEFLCIEQEFQVFEAGLRWILHNPSERRQHLLQIMECVRFPLIQPGKLFRQIESCEDFNLKIALKKLLQDFEPTCKKQRSSSRTPYSKFRTGIKPRHNARKYLVILGGYHRAKSGRWHDVRPLADVFRFDSFNRMWTPYPNIQYPRSGLSAVFVQGFLYTIGGENELLLYDNVEVLDPLEMKWTNGPSLPRPLSGHKACVLDGFIYVFGGYVGSEVTDSIIRLDPEEGKWKQVGCMPSKKTNFALTEVEGRKKIHISGFSLIIFLQESLTLENKFTRVKTKTEGVKINLSLMQQTLFLFYLFLYHYILLGCKAVHQFDPRGFVPVRQNQKLCVIDPGARVSEITVSSILLLKCMFWHFALFEKVLAKWVGQE</sequence>
<dbReference type="OrthoDB" id="1022638at2759"/>
<protein>
    <submittedName>
        <fullName evidence="4">Actin-binding protein IPP</fullName>
    </submittedName>
</protein>
<dbReference type="SUPFAM" id="SSF54695">
    <property type="entry name" value="POZ domain"/>
    <property type="match status" value="1"/>
</dbReference>
<dbReference type="Pfam" id="PF00651">
    <property type="entry name" value="BTB"/>
    <property type="match status" value="1"/>
</dbReference>
<dbReference type="InterPro" id="IPR011333">
    <property type="entry name" value="SKP1/BTB/POZ_sf"/>
</dbReference>
<dbReference type="AlphaFoldDB" id="A0A9Q1C743"/>
<dbReference type="Pfam" id="PF07707">
    <property type="entry name" value="BACK"/>
    <property type="match status" value="1"/>
</dbReference>
<dbReference type="PROSITE" id="PS50097">
    <property type="entry name" value="BTB"/>
    <property type="match status" value="1"/>
</dbReference>